<organism evidence="3">
    <name type="scientific">marine sediment metagenome</name>
    <dbReference type="NCBI Taxonomy" id="412755"/>
    <lineage>
        <taxon>unclassified sequences</taxon>
        <taxon>metagenomes</taxon>
        <taxon>ecological metagenomes</taxon>
    </lineage>
</organism>
<keyword evidence="2" id="KW-0812">Transmembrane</keyword>
<protein>
    <recommendedName>
        <fullName evidence="4">Type 4 fimbrial biogenesis protein PilO</fullName>
    </recommendedName>
</protein>
<dbReference type="GO" id="GO:0043683">
    <property type="term" value="P:type IV pilus assembly"/>
    <property type="evidence" value="ECO:0007669"/>
    <property type="project" value="InterPro"/>
</dbReference>
<comment type="caution">
    <text evidence="3">The sequence shown here is derived from an EMBL/GenBank/DDBJ whole genome shotgun (WGS) entry which is preliminary data.</text>
</comment>
<proteinExistence type="predicted"/>
<dbReference type="InterPro" id="IPR007445">
    <property type="entry name" value="PilO"/>
</dbReference>
<dbReference type="PANTHER" id="PTHR39555">
    <property type="entry name" value="FIMBRIAL ASSEMBLY PROTEIN PILO-LIKE PROTEIN-RELATED"/>
    <property type="match status" value="1"/>
</dbReference>
<keyword evidence="2" id="KW-1133">Transmembrane helix</keyword>
<evidence type="ECO:0000256" key="1">
    <source>
        <dbReference type="SAM" id="MobiDB-lite"/>
    </source>
</evidence>
<dbReference type="AlphaFoldDB" id="A0A0F9LVK3"/>
<dbReference type="InterPro" id="IPR014717">
    <property type="entry name" value="Transl_elong_EF1B/ribsomal_bS6"/>
</dbReference>
<keyword evidence="2" id="KW-0472">Membrane</keyword>
<name>A0A0F9LVK3_9ZZZZ</name>
<dbReference type="PANTHER" id="PTHR39555:SF1">
    <property type="entry name" value="TYPE IV PILUS INNER MEMBRANE COMPONENT PILO"/>
    <property type="match status" value="1"/>
</dbReference>
<feature type="transmembrane region" description="Helical" evidence="2">
    <location>
        <begin position="12"/>
        <end position="30"/>
    </location>
</feature>
<evidence type="ECO:0000313" key="3">
    <source>
        <dbReference type="EMBL" id="KKM97443.1"/>
    </source>
</evidence>
<dbReference type="Pfam" id="PF04350">
    <property type="entry name" value="PilO"/>
    <property type="match status" value="1"/>
</dbReference>
<gene>
    <name evidence="3" type="ORF">LCGC14_1167910</name>
</gene>
<dbReference type="GO" id="GO:0043107">
    <property type="term" value="P:type IV pilus-dependent motility"/>
    <property type="evidence" value="ECO:0007669"/>
    <property type="project" value="InterPro"/>
</dbReference>
<dbReference type="Gene3D" id="3.30.70.60">
    <property type="match status" value="1"/>
</dbReference>
<reference evidence="3" key="1">
    <citation type="journal article" date="2015" name="Nature">
        <title>Complex archaea that bridge the gap between prokaryotes and eukaryotes.</title>
        <authorList>
            <person name="Spang A."/>
            <person name="Saw J.H."/>
            <person name="Jorgensen S.L."/>
            <person name="Zaremba-Niedzwiedzka K."/>
            <person name="Martijn J."/>
            <person name="Lind A.E."/>
            <person name="van Eijk R."/>
            <person name="Schleper C."/>
            <person name="Guy L."/>
            <person name="Ettema T.J."/>
        </authorList>
    </citation>
    <scope>NUCLEOTIDE SEQUENCE</scope>
</reference>
<feature type="region of interest" description="Disordered" evidence="1">
    <location>
        <begin position="182"/>
        <end position="207"/>
    </location>
</feature>
<evidence type="ECO:0008006" key="4">
    <source>
        <dbReference type="Google" id="ProtNLM"/>
    </source>
</evidence>
<evidence type="ECO:0000256" key="2">
    <source>
        <dbReference type="SAM" id="Phobius"/>
    </source>
</evidence>
<accession>A0A0F9LVK3</accession>
<sequence length="207" mass="22508">MSFSFNIKEQILIGLTVVILLAVVFGVFVFKPQYDKFSDAQGKQTEEQQTQEKKKTELASLKGAKDNAAVTEAKALSLSKRMPEEADLPTVIVELDDLGKRHNVKVIDIAPTEATASTGFSYIPIELKIAGTYFNITDFLYGIVKLPREYTLGNVDVEISDVGYPLLSATVKAYAFTYTPNATQTNNQNSTGSATTGTAQPAPTEAQ</sequence>
<dbReference type="EMBL" id="LAZR01005746">
    <property type="protein sequence ID" value="KKM97443.1"/>
    <property type="molecule type" value="Genomic_DNA"/>
</dbReference>